<dbReference type="SMART" id="SM00614">
    <property type="entry name" value="ZnF_BED"/>
    <property type="match status" value="1"/>
</dbReference>
<dbReference type="GO" id="GO:0008270">
    <property type="term" value="F:zinc ion binding"/>
    <property type="evidence" value="ECO:0007669"/>
    <property type="project" value="UniProtKB-KW"/>
</dbReference>
<dbReference type="AlphaFoldDB" id="A0AAJ6VZG7"/>
<dbReference type="GeneID" id="100898796"/>
<dbReference type="Proteomes" id="UP000694867">
    <property type="component" value="Unplaced"/>
</dbReference>
<dbReference type="KEGG" id="goe:100898796"/>
<evidence type="ECO:0000313" key="5">
    <source>
        <dbReference type="Proteomes" id="UP000694867"/>
    </source>
</evidence>
<dbReference type="InterPro" id="IPR036236">
    <property type="entry name" value="Znf_C2H2_sf"/>
</dbReference>
<proteinExistence type="predicted"/>
<dbReference type="Pfam" id="PF02892">
    <property type="entry name" value="zf-BED"/>
    <property type="match status" value="1"/>
</dbReference>
<gene>
    <name evidence="6" type="primary">LOC100898796</name>
</gene>
<keyword evidence="5" id="KW-1185">Reference proteome</keyword>
<dbReference type="GO" id="GO:0003677">
    <property type="term" value="F:DNA binding"/>
    <property type="evidence" value="ECO:0007669"/>
    <property type="project" value="InterPro"/>
</dbReference>
<evidence type="ECO:0000256" key="1">
    <source>
        <dbReference type="ARBA" id="ARBA00022723"/>
    </source>
</evidence>
<dbReference type="RefSeq" id="XP_003746181.1">
    <property type="nucleotide sequence ID" value="XM_003746133.2"/>
</dbReference>
<dbReference type="SUPFAM" id="SSF57667">
    <property type="entry name" value="beta-beta-alpha zinc fingers"/>
    <property type="match status" value="1"/>
</dbReference>
<sequence length="112" mass="12483">MGRLYFSFEDVLSPGIFPLGGIRLAYPIGVVRRAGPLHPGQGRTPVSFSASGIWRARKSRYAPIWQFFTRLSPDNAQCNQCAKIVKTPNSGTTGLLFHRKRHLAEELAPPNY</sequence>
<keyword evidence="2" id="KW-0863">Zinc-finger</keyword>
<protein>
    <submittedName>
        <fullName evidence="6">Uncharacterized protein LOC100898796</fullName>
    </submittedName>
</protein>
<keyword evidence="3" id="KW-0862">Zinc</keyword>
<dbReference type="InterPro" id="IPR003656">
    <property type="entry name" value="Znf_BED"/>
</dbReference>
<keyword evidence="1" id="KW-0479">Metal-binding</keyword>
<evidence type="ECO:0000313" key="6">
    <source>
        <dbReference type="RefSeq" id="XP_003746181.1"/>
    </source>
</evidence>
<name>A0AAJ6VZG7_9ACAR</name>
<organism evidence="5 6">
    <name type="scientific">Galendromus occidentalis</name>
    <name type="common">western predatory mite</name>
    <dbReference type="NCBI Taxonomy" id="34638"/>
    <lineage>
        <taxon>Eukaryota</taxon>
        <taxon>Metazoa</taxon>
        <taxon>Ecdysozoa</taxon>
        <taxon>Arthropoda</taxon>
        <taxon>Chelicerata</taxon>
        <taxon>Arachnida</taxon>
        <taxon>Acari</taxon>
        <taxon>Parasitiformes</taxon>
        <taxon>Mesostigmata</taxon>
        <taxon>Gamasina</taxon>
        <taxon>Phytoseioidea</taxon>
        <taxon>Phytoseiidae</taxon>
        <taxon>Typhlodrominae</taxon>
        <taxon>Galendromus</taxon>
    </lineage>
</organism>
<feature type="domain" description="BED-type" evidence="4">
    <location>
        <begin position="63"/>
        <end position="98"/>
    </location>
</feature>
<accession>A0AAJ6VZG7</accession>
<evidence type="ECO:0000256" key="3">
    <source>
        <dbReference type="ARBA" id="ARBA00022833"/>
    </source>
</evidence>
<evidence type="ECO:0000259" key="4">
    <source>
        <dbReference type="Pfam" id="PF02892"/>
    </source>
</evidence>
<evidence type="ECO:0000256" key="2">
    <source>
        <dbReference type="ARBA" id="ARBA00022771"/>
    </source>
</evidence>
<reference evidence="6" key="1">
    <citation type="submission" date="2025-08" db="UniProtKB">
        <authorList>
            <consortium name="RefSeq"/>
        </authorList>
    </citation>
    <scope>IDENTIFICATION</scope>
</reference>